<dbReference type="Gene3D" id="3.10.310.70">
    <property type="match status" value="1"/>
</dbReference>
<dbReference type="RefSeq" id="WP_203166222.1">
    <property type="nucleotide sequence ID" value="NZ_JAEVLS010000001.1"/>
</dbReference>
<name>A0ABS1WTH0_9GAMM</name>
<dbReference type="InterPro" id="IPR011059">
    <property type="entry name" value="Metal-dep_hydrolase_composite"/>
</dbReference>
<protein>
    <submittedName>
        <fullName evidence="2">Amidohydrolase</fullName>
    </submittedName>
</protein>
<dbReference type="Pfam" id="PF07969">
    <property type="entry name" value="Amidohydro_3"/>
    <property type="match status" value="1"/>
</dbReference>
<dbReference type="Gene3D" id="2.30.40.10">
    <property type="entry name" value="Urease, subunit C, domain 1"/>
    <property type="match status" value="1"/>
</dbReference>
<dbReference type="PANTHER" id="PTHR22642">
    <property type="entry name" value="IMIDAZOLONEPROPIONASE"/>
    <property type="match status" value="1"/>
</dbReference>
<sequence>MINRRDVLLGTGALLATRQLVAAGRPLDLAYINAKVWTGQRDVPLAGAIGISGNRVAVVGDSERVRKLASKSTRLVDLRGAFVMPGFIDNHTHFLRASFGLSSPELRTAKTREEFVGRIAEAAKALRPGQWLQGGNWDEQMWGGELPSKQWIDAVTPGTPVAVVRLDQHVALLNSLALKLARIDRNTPDPEGGLIMRDAHGEPTGLIKDKAKNLLDGVIPRPGHADIDAAIGVGTAHALSKGVTQVHVTELDWVTHDSLRRLRQQHKVGMRFYSFVPLEDWRELDALVKAEGRGDDWVRWGGLKGLVDGSLGSRTAVFREPYADDPASHGIYRTPPEKLRELILSADAAGLHITVHAIGDEGNDQVLGMFEAAMRKNGARDRRFRIEHAQHLLASDVPRFARLNVIASMQPYHVIDDGRWAIKPLGPERLHGAWAIRSLLDAKAKVTFGSDWPVAPMDPLLGISAAVLRRTIDGANPSGWVPQERITVQESLTAYTTANAYAGFQEDRLGLIAPGYLADLVILDTDLTRCAPEQIERAKVLSTLVDGQVRFGSDRT</sequence>
<organism evidence="2 3">
    <name type="scientific">Steroidobacter gossypii</name>
    <dbReference type="NCBI Taxonomy" id="2805490"/>
    <lineage>
        <taxon>Bacteria</taxon>
        <taxon>Pseudomonadati</taxon>
        <taxon>Pseudomonadota</taxon>
        <taxon>Gammaproteobacteria</taxon>
        <taxon>Steroidobacterales</taxon>
        <taxon>Steroidobacteraceae</taxon>
        <taxon>Steroidobacter</taxon>
    </lineage>
</organism>
<gene>
    <name evidence="2" type="ORF">JM946_05935</name>
</gene>
<dbReference type="Proteomes" id="UP000661077">
    <property type="component" value="Unassembled WGS sequence"/>
</dbReference>
<evidence type="ECO:0000313" key="3">
    <source>
        <dbReference type="Proteomes" id="UP000661077"/>
    </source>
</evidence>
<accession>A0ABS1WTH0</accession>
<dbReference type="PANTHER" id="PTHR22642:SF2">
    <property type="entry name" value="PROTEIN LONG AFTER FAR-RED 3"/>
    <property type="match status" value="1"/>
</dbReference>
<comment type="caution">
    <text evidence="2">The sequence shown here is derived from an EMBL/GenBank/DDBJ whole genome shotgun (WGS) entry which is preliminary data.</text>
</comment>
<dbReference type="CDD" id="cd01300">
    <property type="entry name" value="YtcJ_like"/>
    <property type="match status" value="1"/>
</dbReference>
<evidence type="ECO:0000259" key="1">
    <source>
        <dbReference type="Pfam" id="PF07969"/>
    </source>
</evidence>
<proteinExistence type="predicted"/>
<feature type="domain" description="Amidohydrolase 3" evidence="1">
    <location>
        <begin position="75"/>
        <end position="550"/>
    </location>
</feature>
<dbReference type="Gene3D" id="3.20.20.140">
    <property type="entry name" value="Metal-dependent hydrolases"/>
    <property type="match status" value="1"/>
</dbReference>
<dbReference type="InterPro" id="IPR033932">
    <property type="entry name" value="YtcJ-like"/>
</dbReference>
<dbReference type="InterPro" id="IPR013108">
    <property type="entry name" value="Amidohydro_3"/>
</dbReference>
<evidence type="ECO:0000313" key="2">
    <source>
        <dbReference type="EMBL" id="MBM0104275.1"/>
    </source>
</evidence>
<dbReference type="SUPFAM" id="SSF51338">
    <property type="entry name" value="Composite domain of metallo-dependent hydrolases"/>
    <property type="match status" value="1"/>
</dbReference>
<keyword evidence="3" id="KW-1185">Reference proteome</keyword>
<dbReference type="EMBL" id="JAEVLS010000001">
    <property type="protein sequence ID" value="MBM0104275.1"/>
    <property type="molecule type" value="Genomic_DNA"/>
</dbReference>
<dbReference type="SUPFAM" id="SSF51556">
    <property type="entry name" value="Metallo-dependent hydrolases"/>
    <property type="match status" value="1"/>
</dbReference>
<reference evidence="2 3" key="1">
    <citation type="journal article" date="2021" name="Int. J. Syst. Evol. Microbiol.">
        <title>Steroidobacter gossypii sp. nov., isolated from soil of cotton cropping field.</title>
        <authorList>
            <person name="Huang R."/>
            <person name="Yang S."/>
            <person name="Zhen C."/>
            <person name="Liu W."/>
        </authorList>
    </citation>
    <scope>NUCLEOTIDE SEQUENCE [LARGE SCALE GENOMIC DNA]</scope>
    <source>
        <strain evidence="2 3">S1-65</strain>
    </source>
</reference>
<dbReference type="InterPro" id="IPR032466">
    <property type="entry name" value="Metal_Hydrolase"/>
</dbReference>